<proteinExistence type="predicted"/>
<comment type="caution">
    <text evidence="1">The sequence shown here is derived from an EMBL/GenBank/DDBJ whole genome shotgun (WGS) entry which is preliminary data.</text>
</comment>
<evidence type="ECO:0000313" key="2">
    <source>
        <dbReference type="Proteomes" id="UP001055072"/>
    </source>
</evidence>
<evidence type="ECO:0000313" key="1">
    <source>
        <dbReference type="EMBL" id="KAI0095077.1"/>
    </source>
</evidence>
<keyword evidence="2" id="KW-1185">Reference proteome</keyword>
<dbReference type="EMBL" id="MU274900">
    <property type="protein sequence ID" value="KAI0095077.1"/>
    <property type="molecule type" value="Genomic_DNA"/>
</dbReference>
<protein>
    <submittedName>
        <fullName evidence="1">Uncharacterized protein</fullName>
    </submittedName>
</protein>
<gene>
    <name evidence="1" type="ORF">BDY19DRAFT_64847</name>
</gene>
<accession>A0ACB8UKU5</accession>
<name>A0ACB8UKU5_9APHY</name>
<sequence length="90" mass="9498">MGIMLASSMRAFMGPARALFHSILTSSFTAHARGYTVARFYNTTGTVSSLCGPLSDKAQKLPGLGAKRALACPAETHHSLSTCFPASSNY</sequence>
<dbReference type="Proteomes" id="UP001055072">
    <property type="component" value="Unassembled WGS sequence"/>
</dbReference>
<reference evidence="1" key="1">
    <citation type="journal article" date="2021" name="Environ. Microbiol.">
        <title>Gene family expansions and transcriptome signatures uncover fungal adaptations to wood decay.</title>
        <authorList>
            <person name="Hage H."/>
            <person name="Miyauchi S."/>
            <person name="Viragh M."/>
            <person name="Drula E."/>
            <person name="Min B."/>
            <person name="Chaduli D."/>
            <person name="Navarro D."/>
            <person name="Favel A."/>
            <person name="Norest M."/>
            <person name="Lesage-Meessen L."/>
            <person name="Balint B."/>
            <person name="Merenyi Z."/>
            <person name="de Eugenio L."/>
            <person name="Morin E."/>
            <person name="Martinez A.T."/>
            <person name="Baldrian P."/>
            <person name="Stursova M."/>
            <person name="Martinez M.J."/>
            <person name="Novotny C."/>
            <person name="Magnuson J.K."/>
            <person name="Spatafora J.W."/>
            <person name="Maurice S."/>
            <person name="Pangilinan J."/>
            <person name="Andreopoulos W."/>
            <person name="LaButti K."/>
            <person name="Hundley H."/>
            <person name="Na H."/>
            <person name="Kuo A."/>
            <person name="Barry K."/>
            <person name="Lipzen A."/>
            <person name="Henrissat B."/>
            <person name="Riley R."/>
            <person name="Ahrendt S."/>
            <person name="Nagy L.G."/>
            <person name="Grigoriev I.V."/>
            <person name="Martin F."/>
            <person name="Rosso M.N."/>
        </authorList>
    </citation>
    <scope>NUCLEOTIDE SEQUENCE</scope>
    <source>
        <strain evidence="1">CBS 384.51</strain>
    </source>
</reference>
<organism evidence="1 2">
    <name type="scientific">Irpex rosettiformis</name>
    <dbReference type="NCBI Taxonomy" id="378272"/>
    <lineage>
        <taxon>Eukaryota</taxon>
        <taxon>Fungi</taxon>
        <taxon>Dikarya</taxon>
        <taxon>Basidiomycota</taxon>
        <taxon>Agaricomycotina</taxon>
        <taxon>Agaricomycetes</taxon>
        <taxon>Polyporales</taxon>
        <taxon>Irpicaceae</taxon>
        <taxon>Irpex</taxon>
    </lineage>
</organism>